<reference evidence="1 2" key="1">
    <citation type="journal article" date="2010" name="Virol. J.">
        <title>Genomes of the T4-related bacteriophages as windows on microbial genome evolution.</title>
        <authorList>
            <person name="Petrov V.M."/>
            <person name="Ratnayaka S."/>
            <person name="Nolan J.M."/>
            <person name="Miller E.S."/>
            <person name="Karam J.D."/>
        </authorList>
    </citation>
    <scope>NUCLEOTIDE SEQUENCE [LARGE SCALE GENOMIC DNA]</scope>
</reference>
<dbReference type="KEGG" id="vg:9926035"/>
<evidence type="ECO:0000313" key="2">
    <source>
        <dbReference type="Proteomes" id="UP000008730"/>
    </source>
</evidence>
<keyword evidence="2" id="KW-1185">Reference proteome</keyword>
<dbReference type="RefSeq" id="YP_004009761.1">
    <property type="nucleotide sequence ID" value="NC_014661.1"/>
</dbReference>
<dbReference type="GeneID" id="9926035"/>
<dbReference type="Proteomes" id="UP000008730">
    <property type="component" value="Segment"/>
</dbReference>
<dbReference type="EMBL" id="GU911519">
    <property type="protein sequence ID" value="ADG36109.1"/>
    <property type="molecule type" value="Genomic_DNA"/>
</dbReference>
<sequence>MGTVPVAVSMTTESSDHYLHLLHVISVEHFIEECKKWMGDELKYVYRHDVESNIPEFNKELSTALQAEIESHWED</sequence>
<evidence type="ECO:0000313" key="1">
    <source>
        <dbReference type="EMBL" id="ADG36109.1"/>
    </source>
</evidence>
<organism evidence="1 2">
    <name type="scientific">Acinetobacter phage Acj61</name>
    <dbReference type="NCBI Taxonomy" id="760732"/>
    <lineage>
        <taxon>Viruses</taxon>
        <taxon>Duplodnaviria</taxon>
        <taxon>Heunggongvirae</taxon>
        <taxon>Uroviricota</taxon>
        <taxon>Caudoviricetes</taxon>
        <taxon>Pantevenvirales</taxon>
        <taxon>Straboviridae</taxon>
        <taxon>Twarogvirinae</taxon>
        <taxon>Lasallevirus</taxon>
        <taxon>Lasallevirus Acj61</taxon>
        <taxon>Acinetobacter virus Acj61</taxon>
    </lineage>
</organism>
<name>E5E4C5_9CAUD</name>
<dbReference type="OrthoDB" id="41496at10239"/>
<accession>E5E4C5</accession>
<protein>
    <submittedName>
        <fullName evidence="1">Uncharacterized protein</fullName>
    </submittedName>
</protein>
<gene>
    <name evidence="1" type="ORF">Acj61p144</name>
</gene>
<proteinExistence type="predicted"/>